<dbReference type="RefSeq" id="WP_249334407.1">
    <property type="nucleotide sequence ID" value="NZ_JACRSY010000053.1"/>
</dbReference>
<reference evidence="1" key="1">
    <citation type="submission" date="2020-08" db="EMBL/GenBank/DDBJ databases">
        <title>Genome public.</title>
        <authorList>
            <person name="Liu C."/>
            <person name="Sun Q."/>
        </authorList>
    </citation>
    <scope>NUCLEOTIDE SEQUENCE</scope>
    <source>
        <strain evidence="1">NSJ-12</strain>
    </source>
</reference>
<sequence>MKNVRTTMDIIREGYGATGKELAQVLSGENKKTLYSDEELNQELINGLSEDKMYSHEEVLELGMMLSKEVRKYVIAGEKKLLEFLKEEELNKMGLTRNWYNTTSTWIR</sequence>
<gene>
    <name evidence="1" type="ORF">H8718_18400</name>
</gene>
<comment type="caution">
    <text evidence="1">The sequence shown here is derived from an EMBL/GenBank/DDBJ whole genome shotgun (WGS) entry which is preliminary data.</text>
</comment>
<proteinExistence type="predicted"/>
<dbReference type="EMBL" id="JACRSY010000053">
    <property type="protein sequence ID" value="MBC8581465.1"/>
    <property type="molecule type" value="Genomic_DNA"/>
</dbReference>
<name>A0A926IB16_9FIRM</name>
<accession>A0A926IB16</accession>
<dbReference type="AlphaFoldDB" id="A0A926IB16"/>
<keyword evidence="2" id="KW-1185">Reference proteome</keyword>
<organism evidence="1 2">
    <name type="scientific">Zhenhengia yiwuensis</name>
    <dbReference type="NCBI Taxonomy" id="2763666"/>
    <lineage>
        <taxon>Bacteria</taxon>
        <taxon>Bacillati</taxon>
        <taxon>Bacillota</taxon>
        <taxon>Clostridia</taxon>
        <taxon>Lachnospirales</taxon>
        <taxon>Lachnospiraceae</taxon>
        <taxon>Zhenhengia</taxon>
    </lineage>
</organism>
<evidence type="ECO:0000313" key="1">
    <source>
        <dbReference type="EMBL" id="MBC8581465.1"/>
    </source>
</evidence>
<dbReference type="Proteomes" id="UP000655830">
    <property type="component" value="Unassembled WGS sequence"/>
</dbReference>
<protein>
    <submittedName>
        <fullName evidence="1">Uncharacterized protein</fullName>
    </submittedName>
</protein>
<evidence type="ECO:0000313" key="2">
    <source>
        <dbReference type="Proteomes" id="UP000655830"/>
    </source>
</evidence>